<keyword evidence="2 7" id="KW-0812">Transmembrane</keyword>
<feature type="transmembrane region" description="Helical" evidence="7">
    <location>
        <begin position="239"/>
        <end position="261"/>
    </location>
</feature>
<dbReference type="InterPro" id="IPR011527">
    <property type="entry name" value="ABC1_TM_dom"/>
</dbReference>
<feature type="domain" description="ABC transporter" evidence="8">
    <location>
        <begin position="332"/>
        <end position="565"/>
    </location>
</feature>
<dbReference type="SUPFAM" id="SSF52540">
    <property type="entry name" value="P-loop containing nucleoside triphosphate hydrolases"/>
    <property type="match status" value="1"/>
</dbReference>
<evidence type="ECO:0000256" key="3">
    <source>
        <dbReference type="ARBA" id="ARBA00022741"/>
    </source>
</evidence>
<feature type="transmembrane region" description="Helical" evidence="7">
    <location>
        <begin position="154"/>
        <end position="175"/>
    </location>
</feature>
<protein>
    <submittedName>
        <fullName evidence="10">ABC transporter ATP-binding protein</fullName>
    </submittedName>
</protein>
<dbReference type="InterPro" id="IPR003593">
    <property type="entry name" value="AAA+_ATPase"/>
</dbReference>
<dbReference type="Gene3D" id="3.40.50.300">
    <property type="entry name" value="P-loop containing nucleotide triphosphate hydrolases"/>
    <property type="match status" value="1"/>
</dbReference>
<dbReference type="CDD" id="cd18542">
    <property type="entry name" value="ABC_6TM_YknU_like"/>
    <property type="match status" value="1"/>
</dbReference>
<dbReference type="InterPro" id="IPR003439">
    <property type="entry name" value="ABC_transporter-like_ATP-bd"/>
</dbReference>
<gene>
    <name evidence="10" type="ORF">AAIG11_08845</name>
</gene>
<proteinExistence type="predicted"/>
<keyword evidence="11" id="KW-1185">Reference proteome</keyword>
<evidence type="ECO:0000256" key="4">
    <source>
        <dbReference type="ARBA" id="ARBA00022840"/>
    </source>
</evidence>
<dbReference type="InterPro" id="IPR039421">
    <property type="entry name" value="Type_1_exporter"/>
</dbReference>
<evidence type="ECO:0000256" key="2">
    <source>
        <dbReference type="ARBA" id="ARBA00022692"/>
    </source>
</evidence>
<evidence type="ECO:0000256" key="6">
    <source>
        <dbReference type="ARBA" id="ARBA00023136"/>
    </source>
</evidence>
<keyword evidence="4 10" id="KW-0067">ATP-binding</keyword>
<keyword evidence="3" id="KW-0547">Nucleotide-binding</keyword>
<dbReference type="RefSeq" id="WP_343185898.1">
    <property type="nucleotide sequence ID" value="NZ_JBCITM010000007.1"/>
</dbReference>
<feature type="domain" description="ABC transmembrane type-1" evidence="9">
    <location>
        <begin position="17"/>
        <end position="298"/>
    </location>
</feature>
<dbReference type="GO" id="GO:0005524">
    <property type="term" value="F:ATP binding"/>
    <property type="evidence" value="ECO:0007669"/>
    <property type="project" value="UniProtKB-KW"/>
</dbReference>
<dbReference type="Proteomes" id="UP001407405">
    <property type="component" value="Unassembled WGS sequence"/>
</dbReference>
<keyword evidence="5 7" id="KW-1133">Transmembrane helix</keyword>
<accession>A0ABU9VTT0</accession>
<comment type="caution">
    <text evidence="10">The sequence shown here is derived from an EMBL/GenBank/DDBJ whole genome shotgun (WGS) entry which is preliminary data.</text>
</comment>
<dbReference type="Pfam" id="PF00005">
    <property type="entry name" value="ABC_tran"/>
    <property type="match status" value="1"/>
</dbReference>
<evidence type="ECO:0000313" key="10">
    <source>
        <dbReference type="EMBL" id="MEN1760578.1"/>
    </source>
</evidence>
<name>A0ABU9VTT0_9CLOT</name>
<dbReference type="InterPro" id="IPR027417">
    <property type="entry name" value="P-loop_NTPase"/>
</dbReference>
<dbReference type="PROSITE" id="PS00211">
    <property type="entry name" value="ABC_TRANSPORTER_1"/>
    <property type="match status" value="1"/>
</dbReference>
<evidence type="ECO:0000259" key="9">
    <source>
        <dbReference type="PROSITE" id="PS50929"/>
    </source>
</evidence>
<dbReference type="PROSITE" id="PS50893">
    <property type="entry name" value="ABC_TRANSPORTER_2"/>
    <property type="match status" value="1"/>
</dbReference>
<dbReference type="PROSITE" id="PS50929">
    <property type="entry name" value="ABC_TM1F"/>
    <property type="match status" value="1"/>
</dbReference>
<keyword evidence="6 7" id="KW-0472">Membrane</keyword>
<dbReference type="InterPro" id="IPR036640">
    <property type="entry name" value="ABC1_TM_sf"/>
</dbReference>
<sequence>MLRLLPFLKPYRWWLMLVGILLMLIALLTTLPPWLIQYAIDEVFPTGDTTWLLWLGGGILLLSLMEGLFSFTQQVLSEWVSQRVIFQIRNQLFHHLNQLSFSFFDRTQVGDLISRVVSDTDTLKRFIAFGLLKVVTNGLVLLWIFISLMMWSPWMGFLFLLMMPFMIHAMWTYSFRVRPAFRRIRQTTGRLTSFTRERLAGIEVIKLFGNETHEENQFQQENQEYLQYQVDAARLGAFWLPYSEVLLGFFAGLVLLAGGWLVTTGRITAGSLVGFMAYVNLLNRPIRQTGFLLSLFQQADTAAERIHHLLDQESAIQNHPGAQPFTHLTGSLSMQDVSFAYDAQPVLQHVTFKINAGETLAIVGPSGAGKTTLVHLLLRFYAPSAGDILLDDHPIEKYTVESLREKIGLVMQHPFLFDGTLRDNIALGTPDASFADIQQAARLASLDSFIKELPQGYDTPIGERGVRLSGGQAQRLALARVLLRQPEILVLDEPTASVDHLTDAHIMESVSALMAGKTLLVIAHRLATLRNAHRILFLEDGRITGLGTHQELVTSHAGYRGFIEASGDKAGRGGV</sequence>
<comment type="subcellular location">
    <subcellularLocation>
        <location evidence="1">Cell membrane</location>
        <topology evidence="1">Multi-pass membrane protein</topology>
    </subcellularLocation>
</comment>
<dbReference type="Pfam" id="PF00664">
    <property type="entry name" value="ABC_membrane"/>
    <property type="match status" value="1"/>
</dbReference>
<evidence type="ECO:0000256" key="5">
    <source>
        <dbReference type="ARBA" id="ARBA00022989"/>
    </source>
</evidence>
<dbReference type="PANTHER" id="PTHR43394">
    <property type="entry name" value="ATP-DEPENDENT PERMEASE MDL1, MITOCHONDRIAL"/>
    <property type="match status" value="1"/>
</dbReference>
<evidence type="ECO:0000313" key="11">
    <source>
        <dbReference type="Proteomes" id="UP001407405"/>
    </source>
</evidence>
<reference evidence="10 11" key="1">
    <citation type="submission" date="2024-04" db="EMBL/GenBank/DDBJ databases">
        <title>Genome sequencing and metabolic network reconstruction of aminoacids and betaine degradation by Anoxynatronum sibiricum.</title>
        <authorList>
            <person name="Detkova E.N."/>
            <person name="Boltjanskaja Y.V."/>
            <person name="Mardanov A.V."/>
            <person name="Kevbrin V."/>
        </authorList>
    </citation>
    <scope>NUCLEOTIDE SEQUENCE [LARGE SCALE GENOMIC DNA]</scope>
    <source>
        <strain evidence="10 11">Z-7981</strain>
    </source>
</reference>
<dbReference type="InterPro" id="IPR017871">
    <property type="entry name" value="ABC_transporter-like_CS"/>
</dbReference>
<dbReference type="EMBL" id="JBCITM010000007">
    <property type="protein sequence ID" value="MEN1760578.1"/>
    <property type="molecule type" value="Genomic_DNA"/>
</dbReference>
<feature type="transmembrane region" description="Helical" evidence="7">
    <location>
        <begin position="126"/>
        <end position="148"/>
    </location>
</feature>
<dbReference type="Gene3D" id="1.20.1560.10">
    <property type="entry name" value="ABC transporter type 1, transmembrane domain"/>
    <property type="match status" value="1"/>
</dbReference>
<organism evidence="10 11">
    <name type="scientific">Anoxynatronum sibiricum</name>
    <dbReference type="NCBI Taxonomy" id="210623"/>
    <lineage>
        <taxon>Bacteria</taxon>
        <taxon>Bacillati</taxon>
        <taxon>Bacillota</taxon>
        <taxon>Clostridia</taxon>
        <taxon>Eubacteriales</taxon>
        <taxon>Clostridiaceae</taxon>
        <taxon>Anoxynatronum</taxon>
    </lineage>
</organism>
<feature type="transmembrane region" description="Helical" evidence="7">
    <location>
        <begin position="51"/>
        <end position="71"/>
    </location>
</feature>
<evidence type="ECO:0000256" key="7">
    <source>
        <dbReference type="SAM" id="Phobius"/>
    </source>
</evidence>
<dbReference type="SMART" id="SM00382">
    <property type="entry name" value="AAA"/>
    <property type="match status" value="1"/>
</dbReference>
<evidence type="ECO:0000256" key="1">
    <source>
        <dbReference type="ARBA" id="ARBA00004651"/>
    </source>
</evidence>
<feature type="transmembrane region" description="Helical" evidence="7">
    <location>
        <begin position="12"/>
        <end position="31"/>
    </location>
</feature>
<dbReference type="SUPFAM" id="SSF90123">
    <property type="entry name" value="ABC transporter transmembrane region"/>
    <property type="match status" value="1"/>
</dbReference>
<dbReference type="PANTHER" id="PTHR43394:SF1">
    <property type="entry name" value="ATP-BINDING CASSETTE SUB-FAMILY B MEMBER 10, MITOCHONDRIAL"/>
    <property type="match status" value="1"/>
</dbReference>
<evidence type="ECO:0000259" key="8">
    <source>
        <dbReference type="PROSITE" id="PS50893"/>
    </source>
</evidence>